<dbReference type="EMBL" id="JAVIPQ010000072">
    <property type="protein sequence ID" value="MDQ9554607.1"/>
    <property type="molecule type" value="Genomic_DNA"/>
</dbReference>
<accession>A0ABD5BDZ9</accession>
<dbReference type="Proteomes" id="UP001234811">
    <property type="component" value="Unassembled WGS sequence"/>
</dbReference>
<reference evidence="1 2" key="1">
    <citation type="submission" date="2023-07" db="EMBL/GenBank/DDBJ databases">
        <title>Pathogens genome sequencing project 196.</title>
        <authorList>
            <person name="Cao X."/>
        </authorList>
    </citation>
    <scope>NUCLEOTIDE SEQUENCE [LARGE SCALE GENOMIC DNA]</scope>
    <source>
        <strain evidence="1 2">SM41</strain>
    </source>
</reference>
<proteinExistence type="predicted"/>
<organism evidence="1 2">
    <name type="scientific">Serratia marcescens</name>
    <dbReference type="NCBI Taxonomy" id="615"/>
    <lineage>
        <taxon>Bacteria</taxon>
        <taxon>Pseudomonadati</taxon>
        <taxon>Pseudomonadota</taxon>
        <taxon>Gammaproteobacteria</taxon>
        <taxon>Enterobacterales</taxon>
        <taxon>Yersiniaceae</taxon>
        <taxon>Serratia</taxon>
    </lineage>
</organism>
<name>A0ABD5BDZ9_SERMA</name>
<evidence type="ECO:0000313" key="1">
    <source>
        <dbReference type="EMBL" id="MDQ9554607.1"/>
    </source>
</evidence>
<sequence>MSYTIDDYKSAQDELDRVNAKWERYSGNNPNKYRSEISAAKSRVRVIESSLKSQGVIPLSEKEILERELNREFPNARSKQIVEFHGKRYVKKFFPLERSRSGKSVTEWGSCWELV</sequence>
<protein>
    <submittedName>
        <fullName evidence="1">Uncharacterized protein</fullName>
    </submittedName>
</protein>
<gene>
    <name evidence="1" type="ORF">RF091_03585</name>
</gene>
<comment type="caution">
    <text evidence="1">The sequence shown here is derived from an EMBL/GenBank/DDBJ whole genome shotgun (WGS) entry which is preliminary data.</text>
</comment>
<evidence type="ECO:0000313" key="2">
    <source>
        <dbReference type="Proteomes" id="UP001234811"/>
    </source>
</evidence>
<dbReference type="RefSeq" id="WP_077038969.1">
    <property type="nucleotide sequence ID" value="NZ_JAVIOS010000011.1"/>
</dbReference>
<dbReference type="AlphaFoldDB" id="A0ABD5BDZ9"/>